<evidence type="ECO:0000256" key="11">
    <source>
        <dbReference type="ARBA" id="ARBA00052915"/>
    </source>
</evidence>
<keyword evidence="6" id="KW-0378">Hydrolase</keyword>
<dbReference type="GO" id="GO:0003677">
    <property type="term" value="F:DNA binding"/>
    <property type="evidence" value="ECO:0007669"/>
    <property type="project" value="InterPro"/>
</dbReference>
<name>A0A429G0M6_9CREN</name>
<dbReference type="InterPro" id="IPR003651">
    <property type="entry name" value="Endonuclease3_FeS-loop_motif"/>
</dbReference>
<dbReference type="PANTHER" id="PTHR10359:SF18">
    <property type="entry name" value="ENDONUCLEASE III"/>
    <property type="match status" value="1"/>
</dbReference>
<evidence type="ECO:0000256" key="9">
    <source>
        <dbReference type="ARBA" id="ARBA00023204"/>
    </source>
</evidence>
<evidence type="ECO:0000256" key="3">
    <source>
        <dbReference type="ARBA" id="ARBA00022485"/>
    </source>
</evidence>
<evidence type="ECO:0000256" key="2">
    <source>
        <dbReference type="ARBA" id="ARBA00008343"/>
    </source>
</evidence>
<dbReference type="GO" id="GO:0046872">
    <property type="term" value="F:metal ion binding"/>
    <property type="evidence" value="ECO:0007669"/>
    <property type="project" value="UniProtKB-KW"/>
</dbReference>
<dbReference type="CDD" id="cd00056">
    <property type="entry name" value="ENDO3c"/>
    <property type="match status" value="1"/>
</dbReference>
<dbReference type="AlphaFoldDB" id="A0A429G0M6"/>
<dbReference type="InterPro" id="IPR004035">
    <property type="entry name" value="Endouclease-III_FeS-bd_BS"/>
</dbReference>
<dbReference type="SMART" id="SM00478">
    <property type="entry name" value="ENDO3c"/>
    <property type="match status" value="1"/>
</dbReference>
<evidence type="ECO:0000259" key="14">
    <source>
        <dbReference type="SMART" id="SM00478"/>
    </source>
</evidence>
<evidence type="ECO:0000256" key="8">
    <source>
        <dbReference type="ARBA" id="ARBA00023014"/>
    </source>
</evidence>
<keyword evidence="8" id="KW-0411">Iron-sulfur</keyword>
<dbReference type="Gene3D" id="1.10.340.30">
    <property type="entry name" value="Hypothetical protein, domain 2"/>
    <property type="match status" value="1"/>
</dbReference>
<comment type="cofactor">
    <cofactor evidence="1">
        <name>[4Fe-4S] cluster</name>
        <dbReference type="ChEBI" id="CHEBI:49883"/>
    </cofactor>
</comment>
<dbReference type="InterPro" id="IPR023170">
    <property type="entry name" value="HhH_base_excis_C"/>
</dbReference>
<evidence type="ECO:0000256" key="1">
    <source>
        <dbReference type="ARBA" id="ARBA00001966"/>
    </source>
</evidence>
<keyword evidence="10" id="KW-0326">Glycosidase</keyword>
<dbReference type="GO" id="GO:0141016">
    <property type="term" value="F:G/T mismatch-specific thymine-DNA glycosylase activity"/>
    <property type="evidence" value="ECO:0007669"/>
    <property type="project" value="UniProtKB-EC"/>
</dbReference>
<keyword evidence="5" id="KW-0227">DNA damage</keyword>
<dbReference type="SUPFAM" id="SSF48150">
    <property type="entry name" value="DNA-glycosylase"/>
    <property type="match status" value="1"/>
</dbReference>
<keyword evidence="15" id="KW-0255">Endonuclease</keyword>
<dbReference type="GO" id="GO:0051539">
    <property type="term" value="F:4 iron, 4 sulfur cluster binding"/>
    <property type="evidence" value="ECO:0007669"/>
    <property type="project" value="UniProtKB-KW"/>
</dbReference>
<organism evidence="15 16">
    <name type="scientific">Candidatus Korarchaeum cryptofilum</name>
    <dbReference type="NCBI Taxonomy" id="498846"/>
    <lineage>
        <taxon>Archaea</taxon>
        <taxon>Thermoproteota</taxon>
        <taxon>Candidatus Korarchaeia</taxon>
        <taxon>Candidatus Korarchaeales</taxon>
        <taxon>Candidatus Korarchaeaceae</taxon>
        <taxon>Candidatus Korarchaeum</taxon>
    </lineage>
</organism>
<dbReference type="RefSeq" id="WP_125742799.1">
    <property type="nucleotide sequence ID" value="NZ_RCOR01000044.1"/>
</dbReference>
<evidence type="ECO:0000313" key="15">
    <source>
        <dbReference type="EMBL" id="RSN67377.1"/>
    </source>
</evidence>
<dbReference type="Gene3D" id="1.10.1670.10">
    <property type="entry name" value="Helix-hairpin-Helix base-excision DNA repair enzymes (C-terminal)"/>
    <property type="match status" value="1"/>
</dbReference>
<evidence type="ECO:0000256" key="6">
    <source>
        <dbReference type="ARBA" id="ARBA00022801"/>
    </source>
</evidence>
<accession>A0A429G0M6</accession>
<evidence type="ECO:0000256" key="5">
    <source>
        <dbReference type="ARBA" id="ARBA00022763"/>
    </source>
</evidence>
<dbReference type="PIRSF" id="PIRSF001435">
    <property type="entry name" value="Nth"/>
    <property type="match status" value="1"/>
</dbReference>
<keyword evidence="3" id="KW-0004">4Fe-4S</keyword>
<dbReference type="GO" id="GO:0004519">
    <property type="term" value="F:endonuclease activity"/>
    <property type="evidence" value="ECO:0007669"/>
    <property type="project" value="UniProtKB-KW"/>
</dbReference>
<dbReference type="Pfam" id="PF10576">
    <property type="entry name" value="EndIII_4Fe-2S"/>
    <property type="match status" value="1"/>
</dbReference>
<dbReference type="PROSITE" id="PS00764">
    <property type="entry name" value="ENDONUCLEASE_III_1"/>
    <property type="match status" value="1"/>
</dbReference>
<gene>
    <name evidence="15" type="ORF">D9Q81_08590</name>
</gene>
<dbReference type="Proteomes" id="UP000278149">
    <property type="component" value="Unassembled WGS sequence"/>
</dbReference>
<dbReference type="InterPro" id="IPR003265">
    <property type="entry name" value="HhH-GPD_domain"/>
</dbReference>
<evidence type="ECO:0000256" key="7">
    <source>
        <dbReference type="ARBA" id="ARBA00023004"/>
    </source>
</evidence>
<reference evidence="15 16" key="1">
    <citation type="submission" date="2018-10" db="EMBL/GenBank/DDBJ databases">
        <title>Co-occurring genomic capacity for anaerobic methane metabolism and dissimilatory sulfite reduction discovered in the Korarchaeota.</title>
        <authorList>
            <person name="Mckay L.J."/>
            <person name="Dlakic M."/>
            <person name="Fields M.W."/>
            <person name="Delmont T.O."/>
            <person name="Eren A.M."/>
            <person name="Jay Z.J."/>
            <person name="Klingelsmith K.B."/>
            <person name="Rusch D.B."/>
            <person name="Inskeep W.P."/>
        </authorList>
    </citation>
    <scope>NUCLEOTIDE SEQUENCE [LARGE SCALE GENOMIC DNA]</scope>
    <source>
        <strain evidence="15 16">WS</strain>
    </source>
</reference>
<dbReference type="EC" id="3.2.2.29" evidence="12"/>
<keyword evidence="4" id="KW-0479">Metal-binding</keyword>
<dbReference type="PANTHER" id="PTHR10359">
    <property type="entry name" value="A/G-SPECIFIC ADENINE GLYCOSYLASE/ENDONUCLEASE III"/>
    <property type="match status" value="1"/>
</dbReference>
<dbReference type="FunFam" id="1.10.340.30:FF:000001">
    <property type="entry name" value="Endonuclease III"/>
    <property type="match status" value="1"/>
</dbReference>
<proteinExistence type="inferred from homology"/>
<sequence length="223" mass="25308">MKDGKVILKRLSFLDFREDEYASLVASRSSNPFETLVATVISQNTNDRNTMRAMKNLKERLGYLTPEKMMELSDEELEELIRPAGLHKQKAKYLKLIAERLSGGALEEILSLETEEARDRLLEIPGIGPKTADVLLSLMGRETIGVDRHIARVSSRLGISDGSYEATRRALMNIFDKKDYLRAHLLLIKLGREYCRPRNPRCGECPLRDICDFSHSLKPGDSD</sequence>
<dbReference type="EMBL" id="RCOR01000044">
    <property type="protein sequence ID" value="RSN67377.1"/>
    <property type="molecule type" value="Genomic_DNA"/>
</dbReference>
<comment type="caution">
    <text evidence="15">The sequence shown here is derived from an EMBL/GenBank/DDBJ whole genome shotgun (WGS) entry which is preliminary data.</text>
</comment>
<dbReference type="GO" id="GO:0006285">
    <property type="term" value="P:base-excision repair, AP site formation"/>
    <property type="evidence" value="ECO:0007669"/>
    <property type="project" value="TreeGrafter"/>
</dbReference>
<dbReference type="SMART" id="SM00278">
    <property type="entry name" value="HhH1"/>
    <property type="match status" value="1"/>
</dbReference>
<keyword evidence="7" id="KW-0408">Iron</keyword>
<keyword evidence="9" id="KW-0234">DNA repair</keyword>
<evidence type="ECO:0000256" key="10">
    <source>
        <dbReference type="ARBA" id="ARBA00023295"/>
    </source>
</evidence>
<comment type="catalytic activity">
    <reaction evidence="11">
        <text>Hydrolyzes mismatched double-stranded DNA and polynucleotides, releasing free thymine.</text>
        <dbReference type="EC" id="3.2.2.29"/>
    </reaction>
</comment>
<evidence type="ECO:0000259" key="13">
    <source>
        <dbReference type="SMART" id="SM00278"/>
    </source>
</evidence>
<protein>
    <recommendedName>
        <fullName evidence="12">thymine-DNA glycosylase</fullName>
        <ecNumber evidence="12">3.2.2.29</ecNumber>
    </recommendedName>
</protein>
<evidence type="ECO:0000256" key="12">
    <source>
        <dbReference type="ARBA" id="ARBA00066769"/>
    </source>
</evidence>
<feature type="domain" description="Helix-hairpin-helix DNA-binding motif class 1" evidence="13">
    <location>
        <begin position="119"/>
        <end position="138"/>
    </location>
</feature>
<dbReference type="Pfam" id="PF00730">
    <property type="entry name" value="HhH-GPD"/>
    <property type="match status" value="1"/>
</dbReference>
<dbReference type="InterPro" id="IPR011257">
    <property type="entry name" value="DNA_glycosylase"/>
</dbReference>
<evidence type="ECO:0000256" key="4">
    <source>
        <dbReference type="ARBA" id="ARBA00022723"/>
    </source>
</evidence>
<evidence type="ECO:0000313" key="16">
    <source>
        <dbReference type="Proteomes" id="UP000278149"/>
    </source>
</evidence>
<dbReference type="SMART" id="SM00525">
    <property type="entry name" value="FES"/>
    <property type="match status" value="1"/>
</dbReference>
<keyword evidence="15" id="KW-0540">Nuclease</keyword>
<comment type="similarity">
    <text evidence="2">Belongs to the Nth/MutY family.</text>
</comment>
<feature type="domain" description="HhH-GPD" evidence="14">
    <location>
        <begin position="41"/>
        <end position="193"/>
    </location>
</feature>
<dbReference type="InterPro" id="IPR003583">
    <property type="entry name" value="Hlx-hairpin-Hlx_DNA-bd_motif"/>
</dbReference>